<dbReference type="Proteomes" id="UP001153076">
    <property type="component" value="Unassembled WGS sequence"/>
</dbReference>
<reference evidence="2" key="1">
    <citation type="submission" date="2022-04" db="EMBL/GenBank/DDBJ databases">
        <title>Carnegiea gigantea Genome sequencing and assembly v2.</title>
        <authorList>
            <person name="Copetti D."/>
            <person name="Sanderson M.J."/>
            <person name="Burquez A."/>
            <person name="Wojciechowski M.F."/>
        </authorList>
    </citation>
    <scope>NUCLEOTIDE SEQUENCE</scope>
    <source>
        <strain evidence="2">SGP5-SGP5p</strain>
        <tissue evidence="2">Aerial part</tissue>
    </source>
</reference>
<keyword evidence="3" id="KW-1185">Reference proteome</keyword>
<gene>
    <name evidence="2" type="ORF">Cgig2_023630</name>
</gene>
<comment type="caution">
    <text evidence="2">The sequence shown here is derived from an EMBL/GenBank/DDBJ whole genome shotgun (WGS) entry which is preliminary data.</text>
</comment>
<dbReference type="OrthoDB" id="1822085at2759"/>
<accession>A0A9Q1KEI5</accession>
<name>A0A9Q1KEI5_9CARY</name>
<feature type="region of interest" description="Disordered" evidence="1">
    <location>
        <begin position="96"/>
        <end position="126"/>
    </location>
</feature>
<feature type="compositionally biased region" description="Basic and acidic residues" evidence="1">
    <location>
        <begin position="150"/>
        <end position="169"/>
    </location>
</feature>
<feature type="region of interest" description="Disordered" evidence="1">
    <location>
        <begin position="142"/>
        <end position="169"/>
    </location>
</feature>
<evidence type="ECO:0000313" key="2">
    <source>
        <dbReference type="EMBL" id="KAJ8441444.1"/>
    </source>
</evidence>
<sequence>MGFEPGWRMRVYMGANAYGLQPPNLWWVRGSEMSGCQIRLMNEAHNNDYRMRFKFGGTYKSFRKNVPANLEKMKSAFYGKHAAGEMSFALGMVASPSNQTQQSKGKAIDMEKHKGDSDETNEDGSDADIECLGVEEIRSPPRIVHSSCKRKSEGGTSSDDKRQELLNWSSRDEEVHQALAILRMREESRMDEEDCTMDEENCTMDEEEGHAIDTIVIYILERFQVERPHSMLKERLPRAIGGESGANYIHRLLYGNRPDLCCTVLRLDKDDWHIGKVTGTGSD</sequence>
<feature type="compositionally biased region" description="Basic and acidic residues" evidence="1">
    <location>
        <begin position="106"/>
        <end position="117"/>
    </location>
</feature>
<proteinExistence type="predicted"/>
<evidence type="ECO:0000313" key="3">
    <source>
        <dbReference type="Proteomes" id="UP001153076"/>
    </source>
</evidence>
<dbReference type="AlphaFoldDB" id="A0A9Q1KEI5"/>
<protein>
    <submittedName>
        <fullName evidence="2">Uncharacterized protein</fullName>
    </submittedName>
</protein>
<organism evidence="2 3">
    <name type="scientific">Carnegiea gigantea</name>
    <dbReference type="NCBI Taxonomy" id="171969"/>
    <lineage>
        <taxon>Eukaryota</taxon>
        <taxon>Viridiplantae</taxon>
        <taxon>Streptophyta</taxon>
        <taxon>Embryophyta</taxon>
        <taxon>Tracheophyta</taxon>
        <taxon>Spermatophyta</taxon>
        <taxon>Magnoliopsida</taxon>
        <taxon>eudicotyledons</taxon>
        <taxon>Gunneridae</taxon>
        <taxon>Pentapetalae</taxon>
        <taxon>Caryophyllales</taxon>
        <taxon>Cactineae</taxon>
        <taxon>Cactaceae</taxon>
        <taxon>Cactoideae</taxon>
        <taxon>Echinocereeae</taxon>
        <taxon>Carnegiea</taxon>
    </lineage>
</organism>
<evidence type="ECO:0000256" key="1">
    <source>
        <dbReference type="SAM" id="MobiDB-lite"/>
    </source>
</evidence>
<dbReference type="EMBL" id="JAKOGI010000166">
    <property type="protein sequence ID" value="KAJ8441444.1"/>
    <property type="molecule type" value="Genomic_DNA"/>
</dbReference>